<evidence type="ECO:0000259" key="6">
    <source>
        <dbReference type="SMART" id="SM00490"/>
    </source>
</evidence>
<dbReference type="SMART" id="SM00490">
    <property type="entry name" value="HELICc"/>
    <property type="match status" value="1"/>
</dbReference>
<dbReference type="Gene3D" id="3.40.50.300">
    <property type="entry name" value="P-loop containing nucleotide triphosphate hydrolases"/>
    <property type="match status" value="2"/>
</dbReference>
<dbReference type="AlphaFoldDB" id="A0AAP6JI64"/>
<dbReference type="GO" id="GO:0016787">
    <property type="term" value="F:hydrolase activity"/>
    <property type="evidence" value="ECO:0007669"/>
    <property type="project" value="UniProtKB-KW"/>
</dbReference>
<feature type="domain" description="Helicase C-terminal" evidence="6">
    <location>
        <begin position="368"/>
        <end position="452"/>
    </location>
</feature>
<accession>A0AAP6JI64</accession>
<dbReference type="PANTHER" id="PTHR12131">
    <property type="entry name" value="ATP-DEPENDENT RNA AND DNA HELICASE"/>
    <property type="match status" value="1"/>
</dbReference>
<evidence type="ECO:0000313" key="8">
    <source>
        <dbReference type="Proteomes" id="UP001302316"/>
    </source>
</evidence>
<evidence type="ECO:0000313" key="7">
    <source>
        <dbReference type="EMBL" id="MEA5446854.1"/>
    </source>
</evidence>
<dbReference type="Proteomes" id="UP001302316">
    <property type="component" value="Unassembled WGS sequence"/>
</dbReference>
<organism evidence="7 8">
    <name type="scientific">Natronospira elongata</name>
    <dbReference type="NCBI Taxonomy" id="3110268"/>
    <lineage>
        <taxon>Bacteria</taxon>
        <taxon>Pseudomonadati</taxon>
        <taxon>Pseudomonadota</taxon>
        <taxon>Gammaproteobacteria</taxon>
        <taxon>Natronospirales</taxon>
        <taxon>Natronospiraceae</taxon>
        <taxon>Natronospira</taxon>
    </lineage>
</organism>
<keyword evidence="4" id="KW-0067">ATP-binding</keyword>
<dbReference type="RefSeq" id="WP_346053438.1">
    <property type="nucleotide sequence ID" value="NZ_JAYGII010000068.1"/>
</dbReference>
<evidence type="ECO:0000256" key="4">
    <source>
        <dbReference type="ARBA" id="ARBA00022840"/>
    </source>
</evidence>
<name>A0AAP6JI64_9GAMM</name>
<comment type="caution">
    <text evidence="7">The sequence shown here is derived from an EMBL/GenBank/DDBJ whole genome shotgun (WGS) entry which is preliminary data.</text>
</comment>
<dbReference type="InterPro" id="IPR027417">
    <property type="entry name" value="P-loop_NTPase"/>
</dbReference>
<dbReference type="SMART" id="SM00487">
    <property type="entry name" value="DEXDc"/>
    <property type="match status" value="1"/>
</dbReference>
<evidence type="ECO:0000256" key="2">
    <source>
        <dbReference type="ARBA" id="ARBA00022801"/>
    </source>
</evidence>
<reference evidence="7 8" key="1">
    <citation type="submission" date="2023-12" db="EMBL/GenBank/DDBJ databases">
        <title>Whole-genome sequencing of halo(alkali)philic microorganisms from hypersaline lakes.</title>
        <authorList>
            <person name="Sorokin D.Y."/>
            <person name="Merkel A.Y."/>
            <person name="Messina E."/>
            <person name="Yakimov M."/>
        </authorList>
    </citation>
    <scope>NUCLEOTIDE SEQUENCE [LARGE SCALE GENOMIC DNA]</scope>
    <source>
        <strain evidence="7 8">AB-CW1</strain>
    </source>
</reference>
<keyword evidence="3 7" id="KW-0347">Helicase</keyword>
<evidence type="ECO:0000256" key="1">
    <source>
        <dbReference type="ARBA" id="ARBA00022741"/>
    </source>
</evidence>
<dbReference type="GO" id="GO:0004386">
    <property type="term" value="F:helicase activity"/>
    <property type="evidence" value="ECO:0007669"/>
    <property type="project" value="UniProtKB-KW"/>
</dbReference>
<dbReference type="InterPro" id="IPR014001">
    <property type="entry name" value="Helicase_ATP-bd"/>
</dbReference>
<keyword evidence="2" id="KW-0378">Hydrolase</keyword>
<dbReference type="EMBL" id="JAYGII010000068">
    <property type="protein sequence ID" value="MEA5446854.1"/>
    <property type="molecule type" value="Genomic_DNA"/>
</dbReference>
<keyword evidence="1" id="KW-0547">Nucleotide-binding</keyword>
<dbReference type="InterPro" id="IPR011545">
    <property type="entry name" value="DEAD/DEAH_box_helicase_dom"/>
</dbReference>
<feature type="domain" description="Helicase ATP-binding" evidence="5">
    <location>
        <begin position="87"/>
        <end position="256"/>
    </location>
</feature>
<dbReference type="PANTHER" id="PTHR12131:SF1">
    <property type="entry name" value="ATP-DEPENDENT RNA HELICASE SUPV3L1, MITOCHONDRIAL-RELATED"/>
    <property type="match status" value="1"/>
</dbReference>
<dbReference type="SUPFAM" id="SSF52540">
    <property type="entry name" value="P-loop containing nucleoside triphosphate hydrolases"/>
    <property type="match status" value="1"/>
</dbReference>
<dbReference type="GO" id="GO:0003676">
    <property type="term" value="F:nucleic acid binding"/>
    <property type="evidence" value="ECO:0007669"/>
    <property type="project" value="InterPro"/>
</dbReference>
<protein>
    <submittedName>
        <fullName evidence="7">DEAD/DEAH box helicase</fullName>
    </submittedName>
</protein>
<proteinExistence type="predicted"/>
<sequence length="763" mass="87207">MSIRDLSQLEEPDWLIVHLLERIHENGPVAPRDLEQLAYVKIWFPQVFREYEEKILAVLGLFYKIQSPSSIYSILLSSLGVGYKETYGHPLTPVQGSIRNAIESMDVISISAPTSSGKSFSIRDYIKKCECDVVITVPSRALIAEYIGEMRESYGLDKTVMISPFVDDVFSERSPRRIFVLTPERASELFRPDIDLSPGVFFFDEAQSTDDMSRAVAFDSLIRRVQKKYPFAKLIFAHPGVRNPEAQLGKHGITSSRSFSRVYDHGAVGRVCVFRHGNGRFYYFSPYEEKGYLLINCAEHGGSFPDFVFRERKSVLVYVSKNSIYNGTFLEPFKQYIADFDEIESRKALGIIDQIANMIGADEGEHRSYMVDLMRKGVVIHHGSVPLDVRYLVEQFIKSGFSRICFATSTLAQGVNMPFDVLWLESMRFLGDDDRWASLSFKNLVGRAGRLSKGAEFDFGYIYTKSPKLFCERMASEFELDDTSVFDRKSFDGMEDQREAIEAIKEGEFDEELNAPRAKVSRLSQPNILWAVRRLLDLMYGVDGADVPPDLSGAEQKFKREAIREEFKEVWKAGIGRELEDGEKAVFDQAIFILLQMAQGRSFREIAGLRYAYVSKRDAQKEGRVRFVQKAENLPNKNLKRPFPIFSHDTLAKEVNYDALVFDTYDYMDQVISFSLADTFVVALSAYAQEEGDDRAELLVELLRYGTNNKVHIMLMRYGFPPESVKEIERYVISIDHSSVRFSKDIESAPQNIKELAAWYLPD</sequence>
<keyword evidence="8" id="KW-1185">Reference proteome</keyword>
<evidence type="ECO:0000259" key="5">
    <source>
        <dbReference type="SMART" id="SM00487"/>
    </source>
</evidence>
<dbReference type="InterPro" id="IPR001650">
    <property type="entry name" value="Helicase_C-like"/>
</dbReference>
<gene>
    <name evidence="7" type="ORF">VCB98_13585</name>
</gene>
<evidence type="ECO:0000256" key="3">
    <source>
        <dbReference type="ARBA" id="ARBA00022806"/>
    </source>
</evidence>
<dbReference type="GO" id="GO:0005524">
    <property type="term" value="F:ATP binding"/>
    <property type="evidence" value="ECO:0007669"/>
    <property type="project" value="UniProtKB-KW"/>
</dbReference>
<dbReference type="InterPro" id="IPR050699">
    <property type="entry name" value="RNA-DNA_Helicase"/>
</dbReference>
<dbReference type="Pfam" id="PF00270">
    <property type="entry name" value="DEAD"/>
    <property type="match status" value="1"/>
</dbReference>